<feature type="compositionally biased region" description="Polar residues" evidence="13">
    <location>
        <begin position="224"/>
        <end position="239"/>
    </location>
</feature>
<comment type="subcellular location">
    <subcellularLocation>
        <location evidence="2">Endoplasmic reticulum membrane</location>
    </subcellularLocation>
</comment>
<comment type="cofactor">
    <cofactor evidence="1">
        <name>Mg(2+)</name>
        <dbReference type="ChEBI" id="CHEBI:18420"/>
    </cofactor>
</comment>
<keyword evidence="9" id="KW-0460">Magnesium</keyword>
<keyword evidence="7 14" id="KW-0812">Transmembrane</keyword>
<dbReference type="EMBL" id="AMGY01000009">
    <property type="protein sequence ID" value="EXJ78236.1"/>
    <property type="molecule type" value="Genomic_DNA"/>
</dbReference>
<comment type="pathway">
    <text evidence="3">Protein modification; protein glycosylation.</text>
</comment>
<evidence type="ECO:0000256" key="6">
    <source>
        <dbReference type="ARBA" id="ARBA00022679"/>
    </source>
</evidence>
<evidence type="ECO:0000256" key="11">
    <source>
        <dbReference type="ARBA" id="ARBA00023136"/>
    </source>
</evidence>
<evidence type="ECO:0000313" key="15">
    <source>
        <dbReference type="EMBL" id="EXJ78236.1"/>
    </source>
</evidence>
<evidence type="ECO:0000256" key="7">
    <source>
        <dbReference type="ARBA" id="ARBA00022692"/>
    </source>
</evidence>
<evidence type="ECO:0000313" key="16">
    <source>
        <dbReference type="Proteomes" id="UP000019478"/>
    </source>
</evidence>
<sequence>MPPFTQTDTTLYRKDVASGGRSLTAAEREKLLQPYLPAPQSDSTAMDSRWSATGPQKKYRGHRRRVRPLLKAKLHFLVFFLIQLVFGIYIRLRQIYNATFDRLLAIRHYHHRSPELIQRDVQNLERIPEHLSVILKFKSKEDGGLEALMDEVAELCAWSAAAEIPLLSVYEKSGILKSYIPSLKELVEQKLASYFGPPPTTPVLRVFAPNHPSMAPSPSPSPQIAVQTGNGHTHPSTATKRQPLDLLLLSAADGRDTLVDLTRTLAEMSQAQKLSPKHITSKLIDTEISATTSILGLRATGGHSTRPLDRLSDKGPDLAEPDLVIVFGPYVKLDGYPPWQVRLSEIFCVGDSGGDVSGSGSTRVEYQAFLRGLWKYAGAEMKFGR</sequence>
<dbReference type="InterPro" id="IPR038887">
    <property type="entry name" value="Nus1/NgBR"/>
</dbReference>
<reference evidence="15 16" key="1">
    <citation type="submission" date="2013-03" db="EMBL/GenBank/DDBJ databases">
        <title>The Genome Sequence of Capronia epimyces CBS 606.96.</title>
        <authorList>
            <consortium name="The Broad Institute Genomics Platform"/>
            <person name="Cuomo C."/>
            <person name="de Hoog S."/>
            <person name="Gorbushina A."/>
            <person name="Walker B."/>
            <person name="Young S.K."/>
            <person name="Zeng Q."/>
            <person name="Gargeya S."/>
            <person name="Fitzgerald M."/>
            <person name="Haas B."/>
            <person name="Abouelleil A."/>
            <person name="Allen A.W."/>
            <person name="Alvarado L."/>
            <person name="Arachchi H.M."/>
            <person name="Berlin A.M."/>
            <person name="Chapman S.B."/>
            <person name="Gainer-Dewar J."/>
            <person name="Goldberg J."/>
            <person name="Griggs A."/>
            <person name="Gujja S."/>
            <person name="Hansen M."/>
            <person name="Howarth C."/>
            <person name="Imamovic A."/>
            <person name="Ireland A."/>
            <person name="Larimer J."/>
            <person name="McCowan C."/>
            <person name="Murphy C."/>
            <person name="Pearson M."/>
            <person name="Poon T.W."/>
            <person name="Priest M."/>
            <person name="Roberts A."/>
            <person name="Saif S."/>
            <person name="Shea T."/>
            <person name="Sisk P."/>
            <person name="Sykes S."/>
            <person name="Wortman J."/>
            <person name="Nusbaum C."/>
            <person name="Birren B."/>
        </authorList>
    </citation>
    <scope>NUCLEOTIDE SEQUENCE [LARGE SCALE GENOMIC DNA]</scope>
    <source>
        <strain evidence="15 16">CBS 606.96</strain>
    </source>
</reference>
<keyword evidence="10 14" id="KW-1133">Transmembrane helix</keyword>
<gene>
    <name evidence="15" type="ORF">A1O3_09397</name>
</gene>
<dbReference type="Proteomes" id="UP000019478">
    <property type="component" value="Unassembled WGS sequence"/>
</dbReference>
<dbReference type="HOGENOM" id="CLU_051870_1_0_1"/>
<dbReference type="STRING" id="1182542.W9XMN8"/>
<evidence type="ECO:0000256" key="14">
    <source>
        <dbReference type="SAM" id="Phobius"/>
    </source>
</evidence>
<dbReference type="GO" id="GO:0005789">
    <property type="term" value="C:endoplasmic reticulum membrane"/>
    <property type="evidence" value="ECO:0007669"/>
    <property type="project" value="UniProtKB-SubCell"/>
</dbReference>
<dbReference type="UniPathway" id="UPA00378"/>
<dbReference type="PANTHER" id="PTHR21528">
    <property type="entry name" value="DEHYDRODOLICHYL DIPHOSPHATE SYNTHASE COMPLEX SUBUNIT NUS1"/>
    <property type="match status" value="1"/>
</dbReference>
<evidence type="ECO:0000256" key="1">
    <source>
        <dbReference type="ARBA" id="ARBA00001946"/>
    </source>
</evidence>
<evidence type="ECO:0000256" key="10">
    <source>
        <dbReference type="ARBA" id="ARBA00022989"/>
    </source>
</evidence>
<dbReference type="RefSeq" id="XP_007737681.1">
    <property type="nucleotide sequence ID" value="XM_007739491.1"/>
</dbReference>
<name>W9XMN8_9EURO</name>
<evidence type="ECO:0000256" key="8">
    <source>
        <dbReference type="ARBA" id="ARBA00022824"/>
    </source>
</evidence>
<dbReference type="AlphaFoldDB" id="W9XMN8"/>
<organism evidence="15 16">
    <name type="scientific">Capronia epimyces CBS 606.96</name>
    <dbReference type="NCBI Taxonomy" id="1182542"/>
    <lineage>
        <taxon>Eukaryota</taxon>
        <taxon>Fungi</taxon>
        <taxon>Dikarya</taxon>
        <taxon>Ascomycota</taxon>
        <taxon>Pezizomycotina</taxon>
        <taxon>Eurotiomycetes</taxon>
        <taxon>Chaetothyriomycetidae</taxon>
        <taxon>Chaetothyriales</taxon>
        <taxon>Herpotrichiellaceae</taxon>
        <taxon>Capronia</taxon>
    </lineage>
</organism>
<feature type="transmembrane region" description="Helical" evidence="14">
    <location>
        <begin position="74"/>
        <end position="92"/>
    </location>
</feature>
<evidence type="ECO:0000256" key="13">
    <source>
        <dbReference type="SAM" id="MobiDB-lite"/>
    </source>
</evidence>
<evidence type="ECO:0000256" key="2">
    <source>
        <dbReference type="ARBA" id="ARBA00004586"/>
    </source>
</evidence>
<keyword evidence="16" id="KW-1185">Reference proteome</keyword>
<dbReference type="GeneID" id="19173481"/>
<evidence type="ECO:0000256" key="9">
    <source>
        <dbReference type="ARBA" id="ARBA00022842"/>
    </source>
</evidence>
<feature type="region of interest" description="Disordered" evidence="13">
    <location>
        <begin position="210"/>
        <end position="239"/>
    </location>
</feature>
<dbReference type="SUPFAM" id="SSF64005">
    <property type="entry name" value="Undecaprenyl diphosphate synthase"/>
    <property type="match status" value="1"/>
</dbReference>
<keyword evidence="8" id="KW-0256">Endoplasmic reticulum</keyword>
<evidence type="ECO:0000256" key="3">
    <source>
        <dbReference type="ARBA" id="ARBA00004922"/>
    </source>
</evidence>
<protein>
    <recommendedName>
        <fullName evidence="5">ditrans,polycis-polyprenyl diphosphate synthase [(2E,6E)-farnesyldiphosphate specific]</fullName>
        <ecNumber evidence="5">2.5.1.87</ecNumber>
    </recommendedName>
</protein>
<evidence type="ECO:0000256" key="4">
    <source>
        <dbReference type="ARBA" id="ARBA00005432"/>
    </source>
</evidence>
<keyword evidence="11 14" id="KW-0472">Membrane</keyword>
<dbReference type="eggNOG" id="KOG2818">
    <property type="taxonomic scope" value="Eukaryota"/>
</dbReference>
<dbReference type="InterPro" id="IPR036424">
    <property type="entry name" value="UPP_synth-like_sf"/>
</dbReference>
<comment type="similarity">
    <text evidence="4">Belongs to the UPP synthase family.</text>
</comment>
<accession>W9XMN8</accession>
<dbReference type="GO" id="GO:0045547">
    <property type="term" value="F:ditrans,polycis-polyprenyl diphosphate synthase [(2E,6E)-farnesyl diphosphate specific] activity"/>
    <property type="evidence" value="ECO:0007669"/>
    <property type="project" value="UniProtKB-EC"/>
</dbReference>
<dbReference type="Gene3D" id="3.40.1180.10">
    <property type="entry name" value="Decaprenyl diphosphate synthase-like"/>
    <property type="match status" value="1"/>
</dbReference>
<keyword evidence="6" id="KW-0808">Transferase</keyword>
<dbReference type="GO" id="GO:1904423">
    <property type="term" value="C:dehydrodolichyl diphosphate synthase complex"/>
    <property type="evidence" value="ECO:0007669"/>
    <property type="project" value="InterPro"/>
</dbReference>
<evidence type="ECO:0000256" key="12">
    <source>
        <dbReference type="ARBA" id="ARBA00047353"/>
    </source>
</evidence>
<dbReference type="EC" id="2.5.1.87" evidence="5"/>
<comment type="caution">
    <text evidence="15">The sequence shown here is derived from an EMBL/GenBank/DDBJ whole genome shotgun (WGS) entry which is preliminary data.</text>
</comment>
<evidence type="ECO:0000256" key="5">
    <source>
        <dbReference type="ARBA" id="ARBA00012596"/>
    </source>
</evidence>
<dbReference type="PANTHER" id="PTHR21528:SF0">
    <property type="entry name" value="DEHYDRODOLICHYL DIPHOSPHATE SYNTHASE COMPLEX SUBUNIT NUS1"/>
    <property type="match status" value="1"/>
</dbReference>
<comment type="catalytic activity">
    <reaction evidence="12">
        <text>n isopentenyl diphosphate + (2E,6E)-farnesyl diphosphate = a di-trans,poly-cis-polyprenyl diphosphate + n diphosphate</text>
        <dbReference type="Rhea" id="RHEA:53008"/>
        <dbReference type="Rhea" id="RHEA-COMP:19494"/>
        <dbReference type="ChEBI" id="CHEBI:33019"/>
        <dbReference type="ChEBI" id="CHEBI:128769"/>
        <dbReference type="ChEBI" id="CHEBI:136960"/>
        <dbReference type="ChEBI" id="CHEBI:175763"/>
        <dbReference type="EC" id="2.5.1.87"/>
    </reaction>
</comment>
<proteinExistence type="inferred from homology"/>
<dbReference type="OrthoDB" id="19639at2759"/>